<dbReference type="EMBL" id="GGEC01059750">
    <property type="protein sequence ID" value="MBX40234.1"/>
    <property type="molecule type" value="Transcribed_RNA"/>
</dbReference>
<reference evidence="2" key="1">
    <citation type="submission" date="2018-02" db="EMBL/GenBank/DDBJ databases">
        <title>Rhizophora mucronata_Transcriptome.</title>
        <authorList>
            <person name="Meera S.P."/>
            <person name="Sreeshan A."/>
            <person name="Augustine A."/>
        </authorList>
    </citation>
    <scope>NUCLEOTIDE SEQUENCE</scope>
    <source>
        <tissue evidence="2">Leaf</tissue>
    </source>
</reference>
<name>A0A2P2NCQ2_RHIMU</name>
<evidence type="ECO:0000256" key="1">
    <source>
        <dbReference type="SAM" id="MobiDB-lite"/>
    </source>
</evidence>
<proteinExistence type="predicted"/>
<sequence length="27" mass="2990">MGPVRLLLDTSRSVRNERVPRVPGTSP</sequence>
<organism evidence="2">
    <name type="scientific">Rhizophora mucronata</name>
    <name type="common">Asiatic mangrove</name>
    <dbReference type="NCBI Taxonomy" id="61149"/>
    <lineage>
        <taxon>Eukaryota</taxon>
        <taxon>Viridiplantae</taxon>
        <taxon>Streptophyta</taxon>
        <taxon>Embryophyta</taxon>
        <taxon>Tracheophyta</taxon>
        <taxon>Spermatophyta</taxon>
        <taxon>Magnoliopsida</taxon>
        <taxon>eudicotyledons</taxon>
        <taxon>Gunneridae</taxon>
        <taxon>Pentapetalae</taxon>
        <taxon>rosids</taxon>
        <taxon>fabids</taxon>
        <taxon>Malpighiales</taxon>
        <taxon>Rhizophoraceae</taxon>
        <taxon>Rhizophora</taxon>
    </lineage>
</organism>
<feature type="region of interest" description="Disordered" evidence="1">
    <location>
        <begin position="1"/>
        <end position="27"/>
    </location>
</feature>
<dbReference type="AlphaFoldDB" id="A0A2P2NCQ2"/>
<protein>
    <submittedName>
        <fullName evidence="2">Uncharacterized protein</fullName>
    </submittedName>
</protein>
<accession>A0A2P2NCQ2</accession>
<evidence type="ECO:0000313" key="2">
    <source>
        <dbReference type="EMBL" id="MBX40234.1"/>
    </source>
</evidence>